<dbReference type="VEuPathDB" id="VectorBase:ACUA003642"/>
<sequence length="193" mass="22150">MTSRSTQFRKRRRILEEAEREFEAEYNQMEASGSFCPTRLTGLNFAKATMIDAIAQFTTAKTFRPFRYARWTSHARTICYPRNTTTWYATPDGNSDVLKKHPTKTILRKHIQRQRIIQQLFQQKDPKSATISAKPKIRNLCADVIRFVPSALRAEKDEVHDFDNSPLNSSGAGLENRSSVDVDDNNCGEVSHH</sequence>
<evidence type="ECO:0000313" key="2">
    <source>
        <dbReference type="EnsemblMetazoa" id="ACUA003642-PA"/>
    </source>
</evidence>
<evidence type="ECO:0000313" key="3">
    <source>
        <dbReference type="Proteomes" id="UP000075883"/>
    </source>
</evidence>
<dbReference type="Proteomes" id="UP000075883">
    <property type="component" value="Unassembled WGS sequence"/>
</dbReference>
<dbReference type="EMBL" id="AXCM01016445">
    <property type="status" value="NOT_ANNOTATED_CDS"/>
    <property type="molecule type" value="Genomic_DNA"/>
</dbReference>
<feature type="region of interest" description="Disordered" evidence="1">
    <location>
        <begin position="161"/>
        <end position="193"/>
    </location>
</feature>
<dbReference type="EMBL" id="AXCM01016446">
    <property type="status" value="NOT_ANNOTATED_CDS"/>
    <property type="molecule type" value="Genomic_DNA"/>
</dbReference>
<evidence type="ECO:0000256" key="1">
    <source>
        <dbReference type="SAM" id="MobiDB-lite"/>
    </source>
</evidence>
<keyword evidence="3" id="KW-1185">Reference proteome</keyword>
<reference evidence="2" key="2">
    <citation type="submission" date="2020-05" db="UniProtKB">
        <authorList>
            <consortium name="EnsemblMetazoa"/>
        </authorList>
    </citation>
    <scope>IDENTIFICATION</scope>
    <source>
        <strain evidence="2">A-37</strain>
    </source>
</reference>
<accession>A0A182LWJ2</accession>
<dbReference type="AlphaFoldDB" id="A0A182LWJ2"/>
<dbReference type="EnsemblMetazoa" id="ACUA003642-RA">
    <property type="protein sequence ID" value="ACUA003642-PA"/>
    <property type="gene ID" value="ACUA003642"/>
</dbReference>
<feature type="compositionally biased region" description="Polar residues" evidence="1">
    <location>
        <begin position="165"/>
        <end position="179"/>
    </location>
</feature>
<dbReference type="STRING" id="139723.A0A182LWJ2"/>
<name>A0A182LWJ2_9DIPT</name>
<protein>
    <submittedName>
        <fullName evidence="2">Uncharacterized protein</fullName>
    </submittedName>
</protein>
<proteinExistence type="predicted"/>
<organism evidence="2 3">
    <name type="scientific">Anopheles culicifacies</name>
    <dbReference type="NCBI Taxonomy" id="139723"/>
    <lineage>
        <taxon>Eukaryota</taxon>
        <taxon>Metazoa</taxon>
        <taxon>Ecdysozoa</taxon>
        <taxon>Arthropoda</taxon>
        <taxon>Hexapoda</taxon>
        <taxon>Insecta</taxon>
        <taxon>Pterygota</taxon>
        <taxon>Neoptera</taxon>
        <taxon>Endopterygota</taxon>
        <taxon>Diptera</taxon>
        <taxon>Nematocera</taxon>
        <taxon>Culicoidea</taxon>
        <taxon>Culicidae</taxon>
        <taxon>Anophelinae</taxon>
        <taxon>Anopheles</taxon>
        <taxon>culicifacies species complex</taxon>
    </lineage>
</organism>
<reference evidence="3" key="1">
    <citation type="submission" date="2013-09" db="EMBL/GenBank/DDBJ databases">
        <title>The Genome Sequence of Anopheles culicifacies species A.</title>
        <authorList>
            <consortium name="The Broad Institute Genomics Platform"/>
            <person name="Neafsey D.E."/>
            <person name="Besansky N."/>
            <person name="Howell P."/>
            <person name="Walton C."/>
            <person name="Young S.K."/>
            <person name="Zeng Q."/>
            <person name="Gargeya S."/>
            <person name="Fitzgerald M."/>
            <person name="Haas B."/>
            <person name="Abouelleil A."/>
            <person name="Allen A.W."/>
            <person name="Alvarado L."/>
            <person name="Arachchi H.M."/>
            <person name="Berlin A.M."/>
            <person name="Chapman S.B."/>
            <person name="Gainer-Dewar J."/>
            <person name="Goldberg J."/>
            <person name="Griggs A."/>
            <person name="Gujja S."/>
            <person name="Hansen M."/>
            <person name="Howarth C."/>
            <person name="Imamovic A."/>
            <person name="Ireland A."/>
            <person name="Larimer J."/>
            <person name="McCowan C."/>
            <person name="Murphy C."/>
            <person name="Pearson M."/>
            <person name="Poon T.W."/>
            <person name="Priest M."/>
            <person name="Roberts A."/>
            <person name="Saif S."/>
            <person name="Shea T."/>
            <person name="Sisk P."/>
            <person name="Sykes S."/>
            <person name="Wortman J."/>
            <person name="Nusbaum C."/>
            <person name="Birren B."/>
        </authorList>
    </citation>
    <scope>NUCLEOTIDE SEQUENCE [LARGE SCALE GENOMIC DNA]</scope>
    <source>
        <strain evidence="3">A-37</strain>
    </source>
</reference>